<evidence type="ECO:0000259" key="1">
    <source>
        <dbReference type="Pfam" id="PF13240"/>
    </source>
</evidence>
<proteinExistence type="predicted"/>
<reference evidence="2" key="1">
    <citation type="submission" date="2024-03" db="EMBL/GenBank/DDBJ databases">
        <title>Complete genome sequence of Sulfurisphaera javensis strain KD-1.</title>
        <authorList>
            <person name="Sakai H."/>
            <person name="Nur N."/>
            <person name="Suwanto A."/>
            <person name="Kurosawa N."/>
        </authorList>
    </citation>
    <scope>NUCLEOTIDE SEQUENCE</scope>
    <source>
        <strain evidence="2">KD-1</strain>
    </source>
</reference>
<dbReference type="KEGG" id="sjv:SJAV_27680"/>
<organism evidence="2">
    <name type="scientific">Sulfurisphaera javensis</name>
    <dbReference type="NCBI Taxonomy" id="2049879"/>
    <lineage>
        <taxon>Archaea</taxon>
        <taxon>Thermoproteota</taxon>
        <taxon>Thermoprotei</taxon>
        <taxon>Sulfolobales</taxon>
        <taxon>Sulfolobaceae</taxon>
        <taxon>Sulfurisphaera</taxon>
    </lineage>
</organism>
<dbReference type="AlphaFoldDB" id="A0AAT9GVB6"/>
<dbReference type="GeneID" id="92355719"/>
<dbReference type="RefSeq" id="WP_369610294.1">
    <property type="nucleotide sequence ID" value="NZ_AP031322.1"/>
</dbReference>
<sequence>MEKEKSKFNYCPKCGYKLTDHFNFCPNCGYSLYTIREEEKEYYITDYLLSFLDYLNQQIVDAKKNAIIQNLLVDYYLEIENEIRLLFVLDKRLLDNLDKVIDVIVYLLREKKKSVSIVLISKEKEISEIENELKYIMDKLSLVLDKVDIELYVYKGYVRQEPLD</sequence>
<accession>A0AAT9GVB6</accession>
<gene>
    <name evidence="2" type="ORF">SJAV_27680</name>
</gene>
<protein>
    <recommendedName>
        <fullName evidence="1">Zinc-ribbon domain-containing protein</fullName>
    </recommendedName>
</protein>
<dbReference type="Pfam" id="PF13240">
    <property type="entry name" value="Zn_Ribbon_1"/>
    <property type="match status" value="1"/>
</dbReference>
<dbReference type="EMBL" id="AP031322">
    <property type="protein sequence ID" value="BFH74824.1"/>
    <property type="molecule type" value="Genomic_DNA"/>
</dbReference>
<name>A0AAT9GVB6_9CREN</name>
<feature type="domain" description="Zinc-ribbon" evidence="1">
    <location>
        <begin position="10"/>
        <end position="32"/>
    </location>
</feature>
<evidence type="ECO:0000313" key="2">
    <source>
        <dbReference type="EMBL" id="BFH74824.1"/>
    </source>
</evidence>
<dbReference type="InterPro" id="IPR026870">
    <property type="entry name" value="Zinc_ribbon_dom"/>
</dbReference>